<proteinExistence type="predicted"/>
<dbReference type="PANTHER" id="PTHR43767:SF1">
    <property type="entry name" value="NONRIBOSOMAL PEPTIDE SYNTHASE PES1 (EUROFUNG)-RELATED"/>
    <property type="match status" value="1"/>
</dbReference>
<accession>A0A2V3W7E1</accession>
<feature type="domain" description="AMP-binding enzyme C-terminal" evidence="2">
    <location>
        <begin position="438"/>
        <end position="516"/>
    </location>
</feature>
<dbReference type="Pfam" id="PF00501">
    <property type="entry name" value="AMP-binding"/>
    <property type="match status" value="1"/>
</dbReference>
<keyword evidence="4" id="KW-1185">Reference proteome</keyword>
<keyword evidence="3" id="KW-0436">Ligase</keyword>
<reference evidence="3 4" key="1">
    <citation type="submission" date="2018-05" db="EMBL/GenBank/DDBJ databases">
        <title>Genomic Encyclopedia of Type Strains, Phase IV (KMG-IV): sequencing the most valuable type-strain genomes for metagenomic binning, comparative biology and taxonomic classification.</title>
        <authorList>
            <person name="Goeker M."/>
        </authorList>
    </citation>
    <scope>NUCLEOTIDE SEQUENCE [LARGE SCALE GENOMIC DNA]</scope>
    <source>
        <strain evidence="3 4">DSM 28556</strain>
    </source>
</reference>
<dbReference type="InterPro" id="IPR042099">
    <property type="entry name" value="ANL_N_sf"/>
</dbReference>
<evidence type="ECO:0000313" key="3">
    <source>
        <dbReference type="EMBL" id="PXW90237.1"/>
    </source>
</evidence>
<evidence type="ECO:0000259" key="1">
    <source>
        <dbReference type="Pfam" id="PF00501"/>
    </source>
</evidence>
<dbReference type="RefSeq" id="WP_110393513.1">
    <property type="nucleotide sequence ID" value="NZ_JBHUHB010000001.1"/>
</dbReference>
<dbReference type="InterPro" id="IPR020845">
    <property type="entry name" value="AMP-binding_CS"/>
</dbReference>
<evidence type="ECO:0000259" key="2">
    <source>
        <dbReference type="Pfam" id="PF13193"/>
    </source>
</evidence>
<dbReference type="Proteomes" id="UP000247978">
    <property type="component" value="Unassembled WGS sequence"/>
</dbReference>
<comment type="caution">
    <text evidence="3">The sequence shown here is derived from an EMBL/GenBank/DDBJ whole genome shotgun (WGS) entry which is preliminary data.</text>
</comment>
<dbReference type="GO" id="GO:0016878">
    <property type="term" value="F:acid-thiol ligase activity"/>
    <property type="evidence" value="ECO:0007669"/>
    <property type="project" value="UniProtKB-ARBA"/>
</dbReference>
<dbReference type="Pfam" id="PF13193">
    <property type="entry name" value="AMP-binding_C"/>
    <property type="match status" value="1"/>
</dbReference>
<dbReference type="InterPro" id="IPR025110">
    <property type="entry name" value="AMP-bd_C"/>
</dbReference>
<dbReference type="SUPFAM" id="SSF56801">
    <property type="entry name" value="Acetyl-CoA synthetase-like"/>
    <property type="match status" value="1"/>
</dbReference>
<sequence>MLLDAGWKQVHKIRKQMEELELPSSIGELLAEKVEKVGDKPLCIFFEDETELTYKELNIYSNRLANALLELGVRKGTHIAIMLPNVTAFPIAWMAIVKIGAVMVPLNVNYTAKEMEFVLRNSDAEILILDENGENTFREIRQNGQFMDMEVIVKGSKTDPIAYSFEELVNYGNNDFIAPTKVTLEDLCNIQYTSGTTGFPKGCMLTHHYWLLMAKSATYFTKQRIENFLIQFPFFYMEAQVELMMAIFQEGTVYVPKQASLTKFIDWIRTYNIHYCAFPEPIMKSIPETPLDRENSLRFISAYLYKGQAHIDLEKRFNVVGRDSFGMTEIGLGTHMPEDATHMVGSGSCGLPAPFRELRIVDDSGRDVEQGETGELWVTGPAMLWGYYKNRKANKTSFHGKWFKTGDLARQDENGYYYIVGRIKEMIKRSGENISALEVESVVEEIPGIVEAAAIPVPDDIRKEEVMCFIVLTEDKTAEDIPPEMIFAHCTTKLAAFKIPRYIAYIDRFPRTPSDKIAKQLLINNKADIRSGAFDRVENKWHP</sequence>
<dbReference type="AlphaFoldDB" id="A0A2V3W7E1"/>
<dbReference type="Gene3D" id="3.40.50.12780">
    <property type="entry name" value="N-terminal domain of ligase-like"/>
    <property type="match status" value="1"/>
</dbReference>
<dbReference type="Gene3D" id="3.30.300.30">
    <property type="match status" value="1"/>
</dbReference>
<dbReference type="OrthoDB" id="9778383at2"/>
<dbReference type="InterPro" id="IPR000873">
    <property type="entry name" value="AMP-dep_synth/lig_dom"/>
</dbReference>
<dbReference type="EMBL" id="QJJQ01000001">
    <property type="protein sequence ID" value="PXW90237.1"/>
    <property type="molecule type" value="Genomic_DNA"/>
</dbReference>
<feature type="domain" description="AMP-dependent synthetase/ligase" evidence="1">
    <location>
        <begin position="31"/>
        <end position="388"/>
    </location>
</feature>
<gene>
    <name evidence="3" type="ORF">DFR56_101148</name>
</gene>
<protein>
    <submittedName>
        <fullName evidence="3">Long-chain acyl-CoA synthetase/crotonobetaine/carnitine-CoA ligase</fullName>
    </submittedName>
</protein>
<dbReference type="PROSITE" id="PS00455">
    <property type="entry name" value="AMP_BINDING"/>
    <property type="match status" value="1"/>
</dbReference>
<dbReference type="InterPro" id="IPR050237">
    <property type="entry name" value="ATP-dep_AMP-bd_enzyme"/>
</dbReference>
<evidence type="ECO:0000313" key="4">
    <source>
        <dbReference type="Proteomes" id="UP000247978"/>
    </source>
</evidence>
<organism evidence="3 4">
    <name type="scientific">Pseudogracilibacillus auburnensis</name>
    <dbReference type="NCBI Taxonomy" id="1494959"/>
    <lineage>
        <taxon>Bacteria</taxon>
        <taxon>Bacillati</taxon>
        <taxon>Bacillota</taxon>
        <taxon>Bacilli</taxon>
        <taxon>Bacillales</taxon>
        <taxon>Bacillaceae</taxon>
        <taxon>Pseudogracilibacillus</taxon>
    </lineage>
</organism>
<name>A0A2V3W7E1_9BACI</name>
<dbReference type="InterPro" id="IPR045851">
    <property type="entry name" value="AMP-bd_C_sf"/>
</dbReference>
<dbReference type="PANTHER" id="PTHR43767">
    <property type="entry name" value="LONG-CHAIN-FATTY-ACID--COA LIGASE"/>
    <property type="match status" value="1"/>
</dbReference>